<proteinExistence type="predicted"/>
<dbReference type="Gene3D" id="2.30.60.10">
    <property type="entry name" value="Cyanovirin-N"/>
    <property type="match status" value="1"/>
</dbReference>
<evidence type="ECO:0000259" key="2">
    <source>
        <dbReference type="Pfam" id="PF08881"/>
    </source>
</evidence>
<dbReference type="PROSITE" id="PS51257">
    <property type="entry name" value="PROKAR_LIPOPROTEIN"/>
    <property type="match status" value="1"/>
</dbReference>
<feature type="chain" id="PRO_5016113826" description="Cyanovirin-N domain-containing protein" evidence="1">
    <location>
        <begin position="20"/>
        <end position="105"/>
    </location>
</feature>
<dbReference type="AlphaFoldDB" id="A0A2V1D1Z5"/>
<keyword evidence="1" id="KW-0732">Signal</keyword>
<dbReference type="Proteomes" id="UP000244855">
    <property type="component" value="Unassembled WGS sequence"/>
</dbReference>
<sequence length="105" mass="10746">MRFIAILATFPVFNAIALAAGGFIGSCDTCSLLNDHTLECRCQTNNSKNHAVTSLDLNQCITNNNGVLVATPNGDFGGSCSGSRLAGTTLSSNCGSGTTSINLSN</sequence>
<dbReference type="InterPro" id="IPR036673">
    <property type="entry name" value="Cyanovirin-N_sf"/>
</dbReference>
<dbReference type="OrthoDB" id="2107166at2759"/>
<evidence type="ECO:0000313" key="4">
    <source>
        <dbReference type="Proteomes" id="UP000244855"/>
    </source>
</evidence>
<feature type="signal peptide" evidence="1">
    <location>
        <begin position="1"/>
        <end position="19"/>
    </location>
</feature>
<accession>A0A2V1D1Z5</accession>
<dbReference type="InterPro" id="IPR011058">
    <property type="entry name" value="Cyanovirin-N"/>
</dbReference>
<reference evidence="3 4" key="1">
    <citation type="journal article" date="2018" name="Sci. Rep.">
        <title>Comparative genomics provides insights into the lifestyle and reveals functional heterogeneity of dark septate endophytic fungi.</title>
        <authorList>
            <person name="Knapp D.G."/>
            <person name="Nemeth J.B."/>
            <person name="Barry K."/>
            <person name="Hainaut M."/>
            <person name="Henrissat B."/>
            <person name="Johnson J."/>
            <person name="Kuo A."/>
            <person name="Lim J.H.P."/>
            <person name="Lipzen A."/>
            <person name="Nolan M."/>
            <person name="Ohm R.A."/>
            <person name="Tamas L."/>
            <person name="Grigoriev I.V."/>
            <person name="Spatafora J.W."/>
            <person name="Nagy L.G."/>
            <person name="Kovacs G.M."/>
        </authorList>
    </citation>
    <scope>NUCLEOTIDE SEQUENCE [LARGE SCALE GENOMIC DNA]</scope>
    <source>
        <strain evidence="3 4">DSE2036</strain>
    </source>
</reference>
<feature type="domain" description="Cyanovirin-N" evidence="2">
    <location>
        <begin position="23"/>
        <end position="94"/>
    </location>
</feature>
<protein>
    <recommendedName>
        <fullName evidence="2">Cyanovirin-N domain-containing protein</fullName>
    </recommendedName>
</protein>
<organism evidence="3 4">
    <name type="scientific">Periconia macrospinosa</name>
    <dbReference type="NCBI Taxonomy" id="97972"/>
    <lineage>
        <taxon>Eukaryota</taxon>
        <taxon>Fungi</taxon>
        <taxon>Dikarya</taxon>
        <taxon>Ascomycota</taxon>
        <taxon>Pezizomycotina</taxon>
        <taxon>Dothideomycetes</taxon>
        <taxon>Pleosporomycetidae</taxon>
        <taxon>Pleosporales</taxon>
        <taxon>Massarineae</taxon>
        <taxon>Periconiaceae</taxon>
        <taxon>Periconia</taxon>
    </lineage>
</organism>
<keyword evidence="4" id="KW-1185">Reference proteome</keyword>
<dbReference type="EMBL" id="KZ805732">
    <property type="protein sequence ID" value="PVH92052.1"/>
    <property type="molecule type" value="Genomic_DNA"/>
</dbReference>
<evidence type="ECO:0000256" key="1">
    <source>
        <dbReference type="SAM" id="SignalP"/>
    </source>
</evidence>
<dbReference type="Pfam" id="PF08881">
    <property type="entry name" value="CVNH"/>
    <property type="match status" value="1"/>
</dbReference>
<name>A0A2V1D1Z5_9PLEO</name>
<gene>
    <name evidence="3" type="ORF">DM02DRAFT_663344</name>
</gene>
<dbReference type="SUPFAM" id="SSF51322">
    <property type="entry name" value="Cyanovirin-N"/>
    <property type="match status" value="1"/>
</dbReference>
<evidence type="ECO:0000313" key="3">
    <source>
        <dbReference type="EMBL" id="PVH92052.1"/>
    </source>
</evidence>